<dbReference type="AlphaFoldDB" id="A0AAV5VSX9"/>
<dbReference type="PANTHER" id="PTHR11571:SF224">
    <property type="entry name" value="HEMATOPOIETIC PROSTAGLANDIN D SYNTHASE"/>
    <property type="match status" value="1"/>
</dbReference>
<evidence type="ECO:0000259" key="6">
    <source>
        <dbReference type="PROSITE" id="PS50404"/>
    </source>
</evidence>
<gene>
    <name evidence="8" type="ORF">PFISCL1PPCAC_12963</name>
</gene>
<dbReference type="PANTHER" id="PTHR11571">
    <property type="entry name" value="GLUTATHIONE S-TRANSFERASE"/>
    <property type="match status" value="1"/>
</dbReference>
<dbReference type="Pfam" id="PF14497">
    <property type="entry name" value="GST_C_3"/>
    <property type="match status" value="1"/>
</dbReference>
<dbReference type="CDD" id="cd03039">
    <property type="entry name" value="GST_N_Sigma_like"/>
    <property type="match status" value="1"/>
</dbReference>
<dbReference type="InterPro" id="IPR036249">
    <property type="entry name" value="Thioredoxin-like_sf"/>
</dbReference>
<dbReference type="InterPro" id="IPR010987">
    <property type="entry name" value="Glutathione-S-Trfase_C-like"/>
</dbReference>
<dbReference type="SFLD" id="SFLDS00019">
    <property type="entry name" value="Glutathione_Transferase_(cytos"/>
    <property type="match status" value="1"/>
</dbReference>
<dbReference type="SUPFAM" id="SSF52833">
    <property type="entry name" value="Thioredoxin-like"/>
    <property type="match status" value="1"/>
</dbReference>
<dbReference type="PROSITE" id="PS50404">
    <property type="entry name" value="GST_NTER"/>
    <property type="match status" value="1"/>
</dbReference>
<evidence type="ECO:0000256" key="3">
    <source>
        <dbReference type="ARBA" id="ARBA00038317"/>
    </source>
</evidence>
<comment type="catalytic activity">
    <reaction evidence="4">
        <text>RX + glutathione = an S-substituted glutathione + a halide anion + H(+)</text>
        <dbReference type="Rhea" id="RHEA:16437"/>
        <dbReference type="ChEBI" id="CHEBI:15378"/>
        <dbReference type="ChEBI" id="CHEBI:16042"/>
        <dbReference type="ChEBI" id="CHEBI:17792"/>
        <dbReference type="ChEBI" id="CHEBI:57925"/>
        <dbReference type="ChEBI" id="CHEBI:90779"/>
        <dbReference type="EC" id="2.5.1.18"/>
    </reaction>
</comment>
<dbReference type="Pfam" id="PF02798">
    <property type="entry name" value="GST_N"/>
    <property type="match status" value="1"/>
</dbReference>
<name>A0AAV5VSX9_9BILA</name>
<comment type="caution">
    <text evidence="8">The sequence shown here is derived from an EMBL/GenBank/DDBJ whole genome shotgun (WGS) entry which is preliminary data.</text>
</comment>
<proteinExistence type="inferred from homology"/>
<dbReference type="EC" id="2.5.1.18" evidence="1"/>
<dbReference type="SUPFAM" id="SSF47616">
    <property type="entry name" value="GST C-terminal domain-like"/>
    <property type="match status" value="1"/>
</dbReference>
<dbReference type="InterPro" id="IPR050213">
    <property type="entry name" value="GST_superfamily"/>
</dbReference>
<dbReference type="GO" id="GO:0005737">
    <property type="term" value="C:cytoplasm"/>
    <property type="evidence" value="ECO:0007669"/>
    <property type="project" value="UniProtKB-ARBA"/>
</dbReference>
<feature type="non-terminal residue" evidence="8">
    <location>
        <position position="1"/>
    </location>
</feature>
<evidence type="ECO:0000256" key="5">
    <source>
        <dbReference type="ARBA" id="ARBA00078118"/>
    </source>
</evidence>
<dbReference type="SFLD" id="SFLDG00363">
    <property type="entry name" value="AMPS_(cytGST):_Alpha-__Mu-__Pi"/>
    <property type="match status" value="1"/>
</dbReference>
<dbReference type="EMBL" id="BTSY01000004">
    <property type="protein sequence ID" value="GMT21666.1"/>
    <property type="molecule type" value="Genomic_DNA"/>
</dbReference>
<dbReference type="SFLD" id="SFLDG01205">
    <property type="entry name" value="AMPS.1"/>
    <property type="match status" value="1"/>
</dbReference>
<dbReference type="InterPro" id="IPR004045">
    <property type="entry name" value="Glutathione_S-Trfase_N"/>
</dbReference>
<dbReference type="FunFam" id="1.20.1050.10:FF:000031">
    <property type="entry name" value="Glutathione S-Transferase"/>
    <property type="match status" value="1"/>
</dbReference>
<dbReference type="Gene3D" id="1.20.1050.10">
    <property type="match status" value="1"/>
</dbReference>
<evidence type="ECO:0000313" key="9">
    <source>
        <dbReference type="Proteomes" id="UP001432322"/>
    </source>
</evidence>
<reference evidence="8" key="1">
    <citation type="submission" date="2023-10" db="EMBL/GenBank/DDBJ databases">
        <title>Genome assembly of Pristionchus species.</title>
        <authorList>
            <person name="Yoshida K."/>
            <person name="Sommer R.J."/>
        </authorList>
    </citation>
    <scope>NUCLEOTIDE SEQUENCE</scope>
    <source>
        <strain evidence="8">RS5133</strain>
    </source>
</reference>
<keyword evidence="2" id="KW-0808">Transferase</keyword>
<dbReference type="InterPro" id="IPR040079">
    <property type="entry name" value="Glutathione_S-Trfase"/>
</dbReference>
<protein>
    <recommendedName>
        <fullName evidence="1">glutathione transferase</fullName>
        <ecNumber evidence="1">2.5.1.18</ecNumber>
    </recommendedName>
    <alternativeName>
        <fullName evidence="5">GST class-sigma</fullName>
    </alternativeName>
</protein>
<feature type="domain" description="GST C-terminal" evidence="7">
    <location>
        <begin position="85"/>
        <end position="211"/>
    </location>
</feature>
<accession>A0AAV5VSX9</accession>
<evidence type="ECO:0000313" key="8">
    <source>
        <dbReference type="EMBL" id="GMT21666.1"/>
    </source>
</evidence>
<dbReference type="GO" id="GO:0006749">
    <property type="term" value="P:glutathione metabolic process"/>
    <property type="evidence" value="ECO:0007669"/>
    <property type="project" value="TreeGrafter"/>
</dbReference>
<comment type="similarity">
    <text evidence="3">Belongs to the GST superfamily. Sigma family.</text>
</comment>
<dbReference type="InterPro" id="IPR004046">
    <property type="entry name" value="GST_C"/>
</dbReference>
<feature type="domain" description="GST N-terminal" evidence="6">
    <location>
        <begin position="6"/>
        <end position="83"/>
    </location>
</feature>
<dbReference type="FunFam" id="3.40.30.10:FF:000258">
    <property type="entry name" value="Glutathione S-transferase"/>
    <property type="match status" value="1"/>
</dbReference>
<evidence type="ECO:0000259" key="7">
    <source>
        <dbReference type="PROSITE" id="PS50405"/>
    </source>
</evidence>
<dbReference type="Proteomes" id="UP001432322">
    <property type="component" value="Unassembled WGS sequence"/>
</dbReference>
<keyword evidence="9" id="KW-1185">Reference proteome</keyword>
<dbReference type="PROSITE" id="PS50405">
    <property type="entry name" value="GST_CTER"/>
    <property type="match status" value="1"/>
</dbReference>
<evidence type="ECO:0000256" key="1">
    <source>
        <dbReference type="ARBA" id="ARBA00012452"/>
    </source>
</evidence>
<dbReference type="GO" id="GO:0004364">
    <property type="term" value="F:glutathione transferase activity"/>
    <property type="evidence" value="ECO:0007669"/>
    <property type="project" value="UniProtKB-EC"/>
</dbReference>
<dbReference type="InterPro" id="IPR036282">
    <property type="entry name" value="Glutathione-S-Trfase_C_sf"/>
</dbReference>
<evidence type="ECO:0000256" key="4">
    <source>
        <dbReference type="ARBA" id="ARBA00047960"/>
    </source>
</evidence>
<evidence type="ECO:0000256" key="2">
    <source>
        <dbReference type="ARBA" id="ARBA00022679"/>
    </source>
</evidence>
<sequence length="211" mass="24300">LCLLMPTYKLTYLHLRGRAEIARDLFHLAGVPYEDIRYRLDEVPTISESLPFGQVPMLEVDGKKLPQSHAINRYLANEFGFAGNSAIERAWIDAVADQHRDHEIEIWPPFLIHLGLEPGDRDSQMKEKIEPARDKYFTILENIAKENGSNGHFVGDSLTWVDLLISEHVYTFTQYFPGFLDAFPTVLDTVAKIQATPKLKEWMEKRPVEKF</sequence>
<dbReference type="Gene3D" id="3.40.30.10">
    <property type="entry name" value="Glutaredoxin"/>
    <property type="match status" value="1"/>
</dbReference>
<organism evidence="8 9">
    <name type="scientific">Pristionchus fissidentatus</name>
    <dbReference type="NCBI Taxonomy" id="1538716"/>
    <lineage>
        <taxon>Eukaryota</taxon>
        <taxon>Metazoa</taxon>
        <taxon>Ecdysozoa</taxon>
        <taxon>Nematoda</taxon>
        <taxon>Chromadorea</taxon>
        <taxon>Rhabditida</taxon>
        <taxon>Rhabditina</taxon>
        <taxon>Diplogasteromorpha</taxon>
        <taxon>Diplogasteroidea</taxon>
        <taxon>Neodiplogasteridae</taxon>
        <taxon>Pristionchus</taxon>
    </lineage>
</organism>
<dbReference type="CDD" id="cd03192">
    <property type="entry name" value="GST_C_Sigma_like"/>
    <property type="match status" value="1"/>
</dbReference>